<proteinExistence type="predicted"/>
<accession>A0A5N6PGE2</accession>
<dbReference type="EMBL" id="SZYD01000004">
    <property type="protein sequence ID" value="KAD6453582.1"/>
    <property type="molecule type" value="Genomic_DNA"/>
</dbReference>
<reference evidence="1 2" key="1">
    <citation type="submission" date="2019-05" db="EMBL/GenBank/DDBJ databases">
        <title>Mikania micrantha, genome provides insights into the molecular mechanism of rapid growth.</title>
        <authorList>
            <person name="Liu B."/>
        </authorList>
    </citation>
    <scope>NUCLEOTIDE SEQUENCE [LARGE SCALE GENOMIC DNA]</scope>
    <source>
        <strain evidence="1">NLD-2019</strain>
        <tissue evidence="1">Leaf</tissue>
    </source>
</reference>
<dbReference type="Proteomes" id="UP000326396">
    <property type="component" value="Linkage Group LG12"/>
</dbReference>
<evidence type="ECO:0000313" key="2">
    <source>
        <dbReference type="Proteomes" id="UP000326396"/>
    </source>
</evidence>
<gene>
    <name evidence="1" type="ORF">E3N88_08287</name>
</gene>
<dbReference type="AlphaFoldDB" id="A0A5N6PGE2"/>
<sequence length="133" mass="15322">MASSSSYDNNEELFEVVVYAGGKWVEEPVPVQDMTDAVYEPYNGATIEKHHFKMPLNFTCSLLHEHVERAIGSPLHYLTYMFPGRLMESPLQTFIPIRLMMEQDVTEYFKEHVTKQLALGKPIEKDLTLVDLL</sequence>
<protein>
    <submittedName>
        <fullName evidence="1">Uncharacterized protein</fullName>
    </submittedName>
</protein>
<dbReference type="OrthoDB" id="1792527at2759"/>
<keyword evidence="2" id="KW-1185">Reference proteome</keyword>
<comment type="caution">
    <text evidence="1">The sequence shown here is derived from an EMBL/GenBank/DDBJ whole genome shotgun (WGS) entry which is preliminary data.</text>
</comment>
<organism evidence="1 2">
    <name type="scientific">Mikania micrantha</name>
    <name type="common">bitter vine</name>
    <dbReference type="NCBI Taxonomy" id="192012"/>
    <lineage>
        <taxon>Eukaryota</taxon>
        <taxon>Viridiplantae</taxon>
        <taxon>Streptophyta</taxon>
        <taxon>Embryophyta</taxon>
        <taxon>Tracheophyta</taxon>
        <taxon>Spermatophyta</taxon>
        <taxon>Magnoliopsida</taxon>
        <taxon>eudicotyledons</taxon>
        <taxon>Gunneridae</taxon>
        <taxon>Pentapetalae</taxon>
        <taxon>asterids</taxon>
        <taxon>campanulids</taxon>
        <taxon>Asterales</taxon>
        <taxon>Asteraceae</taxon>
        <taxon>Asteroideae</taxon>
        <taxon>Heliantheae alliance</taxon>
        <taxon>Eupatorieae</taxon>
        <taxon>Mikania</taxon>
    </lineage>
</organism>
<evidence type="ECO:0000313" key="1">
    <source>
        <dbReference type="EMBL" id="KAD6453582.1"/>
    </source>
</evidence>
<name>A0A5N6PGE2_9ASTR</name>